<dbReference type="SUPFAM" id="SSF51735">
    <property type="entry name" value="NAD(P)-binding Rossmann-fold domains"/>
    <property type="match status" value="1"/>
</dbReference>
<evidence type="ECO:0000256" key="1">
    <source>
        <dbReference type="ARBA" id="ARBA00006484"/>
    </source>
</evidence>
<dbReference type="PROSITE" id="PS00061">
    <property type="entry name" value="ADH_SHORT"/>
    <property type="match status" value="1"/>
</dbReference>
<name>A0A6J6MDB2_9ZZZZ</name>
<evidence type="ECO:0000256" key="2">
    <source>
        <dbReference type="ARBA" id="ARBA00023002"/>
    </source>
</evidence>
<dbReference type="PRINTS" id="PR00080">
    <property type="entry name" value="SDRFAMILY"/>
</dbReference>
<dbReference type="InterPro" id="IPR051122">
    <property type="entry name" value="SDR_DHRS6-like"/>
</dbReference>
<accession>A0A6J6MDB2</accession>
<organism evidence="3">
    <name type="scientific">freshwater metagenome</name>
    <dbReference type="NCBI Taxonomy" id="449393"/>
    <lineage>
        <taxon>unclassified sequences</taxon>
        <taxon>metagenomes</taxon>
        <taxon>ecological metagenomes</taxon>
    </lineage>
</organism>
<dbReference type="CDD" id="cd05233">
    <property type="entry name" value="SDR_c"/>
    <property type="match status" value="1"/>
</dbReference>
<dbReference type="EMBL" id="CAEZWY010000055">
    <property type="protein sequence ID" value="CAB4671832.1"/>
    <property type="molecule type" value="Genomic_DNA"/>
</dbReference>
<dbReference type="AlphaFoldDB" id="A0A6J6MDB2"/>
<evidence type="ECO:0000313" key="3">
    <source>
        <dbReference type="EMBL" id="CAB4671832.1"/>
    </source>
</evidence>
<sequence>MSYKGSKHKLALITGGANGIGLATADNLAEKGYDLFLIDKDLSNLEIAKTSLLKHGTTVEVLNLDLSDGANVLEVLNNKAAEFEVDALVNNAGIGFARTVEQTTLDEWDLTFDVNIKATFIMCKVIVPQMVKRGGGVIVNVASAGALVGLKNRVAYCASKAAVVGLTRCIAADHALDGIRVNAIAPGTVDSTWIGRILSDAPDPVATRKLMEARQLDGRMGTPEEVAHGIAFLLSPEARFVNGSVFSMDAGLTAV</sequence>
<gene>
    <name evidence="3" type="ORF">UFOPK2312_00610</name>
</gene>
<dbReference type="Pfam" id="PF13561">
    <property type="entry name" value="adh_short_C2"/>
    <property type="match status" value="1"/>
</dbReference>
<dbReference type="GO" id="GO:0016491">
    <property type="term" value="F:oxidoreductase activity"/>
    <property type="evidence" value="ECO:0007669"/>
    <property type="project" value="UniProtKB-KW"/>
</dbReference>
<dbReference type="PANTHER" id="PTHR43477">
    <property type="entry name" value="DIHYDROANTICAPSIN 7-DEHYDROGENASE"/>
    <property type="match status" value="1"/>
</dbReference>
<dbReference type="PRINTS" id="PR00081">
    <property type="entry name" value="GDHRDH"/>
</dbReference>
<proteinExistence type="inferred from homology"/>
<dbReference type="FunFam" id="3.40.50.720:FF:000084">
    <property type="entry name" value="Short-chain dehydrogenase reductase"/>
    <property type="match status" value="1"/>
</dbReference>
<comment type="similarity">
    <text evidence="1">Belongs to the short-chain dehydrogenases/reductases (SDR) family.</text>
</comment>
<dbReference type="Gene3D" id="3.40.50.720">
    <property type="entry name" value="NAD(P)-binding Rossmann-like Domain"/>
    <property type="match status" value="1"/>
</dbReference>
<dbReference type="InterPro" id="IPR002347">
    <property type="entry name" value="SDR_fam"/>
</dbReference>
<keyword evidence="2" id="KW-0560">Oxidoreductase</keyword>
<dbReference type="InterPro" id="IPR036291">
    <property type="entry name" value="NAD(P)-bd_dom_sf"/>
</dbReference>
<dbReference type="PANTHER" id="PTHR43477:SF1">
    <property type="entry name" value="DIHYDROANTICAPSIN 7-DEHYDROGENASE"/>
    <property type="match status" value="1"/>
</dbReference>
<dbReference type="InterPro" id="IPR020904">
    <property type="entry name" value="Sc_DH/Rdtase_CS"/>
</dbReference>
<protein>
    <submittedName>
        <fullName evidence="3">Unannotated protein</fullName>
    </submittedName>
</protein>
<reference evidence="3" key="1">
    <citation type="submission" date="2020-05" db="EMBL/GenBank/DDBJ databases">
        <authorList>
            <person name="Chiriac C."/>
            <person name="Salcher M."/>
            <person name="Ghai R."/>
            <person name="Kavagutti S V."/>
        </authorList>
    </citation>
    <scope>NUCLEOTIDE SEQUENCE</scope>
</reference>